<feature type="compositionally biased region" description="Polar residues" evidence="7">
    <location>
        <begin position="525"/>
        <end position="536"/>
    </location>
</feature>
<evidence type="ECO:0000256" key="7">
    <source>
        <dbReference type="SAM" id="MobiDB-lite"/>
    </source>
</evidence>
<keyword evidence="2" id="KW-0813">Transport</keyword>
<feature type="transmembrane region" description="Helical" evidence="8">
    <location>
        <begin position="274"/>
        <end position="298"/>
    </location>
</feature>
<protein>
    <submittedName>
        <fullName evidence="10">MFS transporter</fullName>
    </submittedName>
</protein>
<keyword evidence="6 8" id="KW-0472">Membrane</keyword>
<dbReference type="CDD" id="cd17321">
    <property type="entry name" value="MFS_MMR_MDR_like"/>
    <property type="match status" value="1"/>
</dbReference>
<dbReference type="SUPFAM" id="SSF103473">
    <property type="entry name" value="MFS general substrate transporter"/>
    <property type="match status" value="1"/>
</dbReference>
<dbReference type="InterPro" id="IPR020846">
    <property type="entry name" value="MFS_dom"/>
</dbReference>
<evidence type="ECO:0000256" key="2">
    <source>
        <dbReference type="ARBA" id="ARBA00022448"/>
    </source>
</evidence>
<dbReference type="Gene3D" id="1.20.1720.10">
    <property type="entry name" value="Multidrug resistance protein D"/>
    <property type="match status" value="2"/>
</dbReference>
<keyword evidence="4 8" id="KW-0812">Transmembrane</keyword>
<feature type="transmembrane region" description="Helical" evidence="8">
    <location>
        <begin position="207"/>
        <end position="226"/>
    </location>
</feature>
<feature type="transmembrane region" description="Helical" evidence="8">
    <location>
        <begin position="87"/>
        <end position="106"/>
    </location>
</feature>
<feature type="transmembrane region" description="Helical" evidence="8">
    <location>
        <begin position="364"/>
        <end position="390"/>
    </location>
</feature>
<evidence type="ECO:0000256" key="3">
    <source>
        <dbReference type="ARBA" id="ARBA00022475"/>
    </source>
</evidence>
<evidence type="ECO:0000259" key="9">
    <source>
        <dbReference type="PROSITE" id="PS50850"/>
    </source>
</evidence>
<feature type="transmembrane region" description="Helical" evidence="8">
    <location>
        <begin position="484"/>
        <end position="504"/>
    </location>
</feature>
<feature type="transmembrane region" description="Helical" evidence="8">
    <location>
        <begin position="112"/>
        <end position="133"/>
    </location>
</feature>
<evidence type="ECO:0000256" key="1">
    <source>
        <dbReference type="ARBA" id="ARBA00004651"/>
    </source>
</evidence>
<feature type="transmembrane region" description="Helical" evidence="8">
    <location>
        <begin position="338"/>
        <end position="358"/>
    </location>
</feature>
<keyword evidence="3" id="KW-1003">Cell membrane</keyword>
<keyword evidence="5 8" id="KW-1133">Transmembrane helix</keyword>
<name>A0ABV8VNI1_9NOCA</name>
<accession>A0ABV8VNI1</accession>
<comment type="caution">
    <text evidence="10">The sequence shown here is derived from an EMBL/GenBank/DDBJ whole genome shotgun (WGS) entry which is preliminary data.</text>
</comment>
<evidence type="ECO:0000313" key="10">
    <source>
        <dbReference type="EMBL" id="MFC4377625.1"/>
    </source>
</evidence>
<feature type="transmembrane region" description="Helical" evidence="8">
    <location>
        <begin position="172"/>
        <end position="195"/>
    </location>
</feature>
<dbReference type="EMBL" id="JBHSDL010000038">
    <property type="protein sequence ID" value="MFC4377625.1"/>
    <property type="molecule type" value="Genomic_DNA"/>
</dbReference>
<gene>
    <name evidence="10" type="ORF">ACFO5K_26445</name>
</gene>
<comment type="subcellular location">
    <subcellularLocation>
        <location evidence="1">Cell membrane</location>
        <topology evidence="1">Multi-pass membrane protein</topology>
    </subcellularLocation>
</comment>
<evidence type="ECO:0000256" key="5">
    <source>
        <dbReference type="ARBA" id="ARBA00022989"/>
    </source>
</evidence>
<sequence length="536" mass="55439">MKSTPSNDESTPTAGLKEWIGLAVLALPTLLISMDLSVLYLAIPHISEALQPSSSQLLWILDIYGFLVAGFLITMGTLGDRIGRRRLLMIGAVAFGVASVVAAYSTSASMLVGTRALLGIAGATLMPSTLALIRNMFHDDRQRTTAISVWMTSFMVGMVIGPLVGGAMLENFWWGSVFLVAVPAMVLLLATGPVLLPEYKDPNPGKLDLFSALLSLLSVMGVIYGIKELAKDGVSIEAIGVLALGLALGTVFVLRQRRLTDPLIDLGLFGNVRFSGSLVALMVAMLAMGGLFLLLAQYLQLVLGLSAFEAGLWTVPQAAAMVVAAGVVSALAPRIRPAYLMTGGLVIAMAGYAVFTQLSGTDDLALIVTGMVVFSLGLSPMFVLGLDLIVGAVDPDRAGAASAISETGQELSAALGVAVIGSIGTAVYRGQMADQLPAGLPSEVATVAEDTLAGALHVATALPETLGAELTTVARQAYTHALQINSLVGIGLTAIAAALVMVLLRHIPAPNDVATGSELSEADSTDLSKAGSTDPN</sequence>
<dbReference type="PANTHER" id="PTHR42718">
    <property type="entry name" value="MAJOR FACILITATOR SUPERFAMILY MULTIDRUG TRANSPORTER MFSC"/>
    <property type="match status" value="1"/>
</dbReference>
<keyword evidence="11" id="KW-1185">Reference proteome</keyword>
<dbReference type="Pfam" id="PF07690">
    <property type="entry name" value="MFS_1"/>
    <property type="match status" value="1"/>
</dbReference>
<feature type="transmembrane region" description="Helical" evidence="8">
    <location>
        <begin position="310"/>
        <end position="331"/>
    </location>
</feature>
<reference evidence="11" key="1">
    <citation type="journal article" date="2019" name="Int. J. Syst. Evol. Microbiol.">
        <title>The Global Catalogue of Microorganisms (GCM) 10K type strain sequencing project: providing services to taxonomists for standard genome sequencing and annotation.</title>
        <authorList>
            <consortium name="The Broad Institute Genomics Platform"/>
            <consortium name="The Broad Institute Genome Sequencing Center for Infectious Disease"/>
            <person name="Wu L."/>
            <person name="Ma J."/>
        </authorList>
    </citation>
    <scope>NUCLEOTIDE SEQUENCE [LARGE SCALE GENOMIC DNA]</scope>
    <source>
        <strain evidence="11">IBRC-M 10490</strain>
    </source>
</reference>
<dbReference type="PROSITE" id="PS50850">
    <property type="entry name" value="MFS"/>
    <property type="match status" value="1"/>
</dbReference>
<feature type="transmembrane region" description="Helical" evidence="8">
    <location>
        <begin position="238"/>
        <end position="254"/>
    </location>
</feature>
<dbReference type="PANTHER" id="PTHR42718:SF47">
    <property type="entry name" value="METHYL VIOLOGEN RESISTANCE PROTEIN SMVA"/>
    <property type="match status" value="1"/>
</dbReference>
<dbReference type="Proteomes" id="UP001595844">
    <property type="component" value="Unassembled WGS sequence"/>
</dbReference>
<evidence type="ECO:0000313" key="11">
    <source>
        <dbReference type="Proteomes" id="UP001595844"/>
    </source>
</evidence>
<evidence type="ECO:0000256" key="8">
    <source>
        <dbReference type="SAM" id="Phobius"/>
    </source>
</evidence>
<organism evidence="10 11">
    <name type="scientific">Nocardia halotolerans</name>
    <dbReference type="NCBI Taxonomy" id="1755878"/>
    <lineage>
        <taxon>Bacteria</taxon>
        <taxon>Bacillati</taxon>
        <taxon>Actinomycetota</taxon>
        <taxon>Actinomycetes</taxon>
        <taxon>Mycobacteriales</taxon>
        <taxon>Nocardiaceae</taxon>
        <taxon>Nocardia</taxon>
    </lineage>
</organism>
<dbReference type="InterPro" id="IPR011701">
    <property type="entry name" value="MFS"/>
</dbReference>
<evidence type="ECO:0000256" key="6">
    <source>
        <dbReference type="ARBA" id="ARBA00023136"/>
    </source>
</evidence>
<dbReference type="RefSeq" id="WP_378568590.1">
    <property type="nucleotide sequence ID" value="NZ_JBHSDL010000038.1"/>
</dbReference>
<feature type="transmembrane region" description="Helical" evidence="8">
    <location>
        <begin position="145"/>
        <end position="166"/>
    </location>
</feature>
<evidence type="ECO:0000256" key="4">
    <source>
        <dbReference type="ARBA" id="ARBA00022692"/>
    </source>
</evidence>
<feature type="domain" description="Major facilitator superfamily (MFS) profile" evidence="9">
    <location>
        <begin position="21"/>
        <end position="466"/>
    </location>
</feature>
<dbReference type="InterPro" id="IPR036259">
    <property type="entry name" value="MFS_trans_sf"/>
</dbReference>
<feature type="region of interest" description="Disordered" evidence="7">
    <location>
        <begin position="515"/>
        <end position="536"/>
    </location>
</feature>
<feature type="transmembrane region" description="Helical" evidence="8">
    <location>
        <begin position="55"/>
        <end position="75"/>
    </location>
</feature>
<proteinExistence type="predicted"/>
<feature type="transmembrane region" description="Helical" evidence="8">
    <location>
        <begin position="20"/>
        <end position="43"/>
    </location>
</feature>